<organism evidence="5">
    <name type="scientific">marine sediment metagenome</name>
    <dbReference type="NCBI Taxonomy" id="412755"/>
    <lineage>
        <taxon>unclassified sequences</taxon>
        <taxon>metagenomes</taxon>
        <taxon>ecological metagenomes</taxon>
    </lineage>
</organism>
<gene>
    <name evidence="5" type="ORF">S01H4_13832</name>
</gene>
<dbReference type="InterPro" id="IPR051538">
    <property type="entry name" value="Acyl-CoA_Synth/Transferase"/>
</dbReference>
<dbReference type="EMBL" id="BART01006083">
    <property type="protein sequence ID" value="GAG57497.1"/>
    <property type="molecule type" value="Genomic_DNA"/>
</dbReference>
<keyword evidence="1" id="KW-0436">Ligase</keyword>
<protein>
    <recommendedName>
        <fullName evidence="4">CoA-binding domain-containing protein</fullName>
    </recommendedName>
</protein>
<evidence type="ECO:0000256" key="1">
    <source>
        <dbReference type="ARBA" id="ARBA00022598"/>
    </source>
</evidence>
<evidence type="ECO:0000256" key="2">
    <source>
        <dbReference type="ARBA" id="ARBA00022741"/>
    </source>
</evidence>
<accession>X0ZHA0</accession>
<evidence type="ECO:0000313" key="5">
    <source>
        <dbReference type="EMBL" id="GAG57497.1"/>
    </source>
</evidence>
<dbReference type="PANTHER" id="PTHR43334">
    <property type="entry name" value="ACETATE--COA LIGASE [ADP-FORMING]"/>
    <property type="match status" value="1"/>
</dbReference>
<dbReference type="SMART" id="SM00881">
    <property type="entry name" value="CoA_binding"/>
    <property type="match status" value="1"/>
</dbReference>
<dbReference type="AlphaFoldDB" id="X0ZHA0"/>
<dbReference type="Gene3D" id="3.40.50.720">
    <property type="entry name" value="NAD(P)-binding Rossmann-like Domain"/>
    <property type="match status" value="1"/>
</dbReference>
<name>X0ZHA0_9ZZZZ</name>
<dbReference type="GO" id="GO:0005524">
    <property type="term" value="F:ATP binding"/>
    <property type="evidence" value="ECO:0007669"/>
    <property type="project" value="UniProtKB-KW"/>
</dbReference>
<feature type="non-terminal residue" evidence="5">
    <location>
        <position position="140"/>
    </location>
</feature>
<feature type="domain" description="CoA-binding" evidence="4">
    <location>
        <begin position="10"/>
        <end position="105"/>
    </location>
</feature>
<evidence type="ECO:0000259" key="4">
    <source>
        <dbReference type="SMART" id="SM00881"/>
    </source>
</evidence>
<dbReference type="GO" id="GO:0016874">
    <property type="term" value="F:ligase activity"/>
    <property type="evidence" value="ECO:0007669"/>
    <property type="project" value="UniProtKB-KW"/>
</dbReference>
<proteinExistence type="predicted"/>
<dbReference type="SUPFAM" id="SSF51735">
    <property type="entry name" value="NAD(P)-binding Rossmann-fold domains"/>
    <property type="match status" value="1"/>
</dbReference>
<evidence type="ECO:0000256" key="3">
    <source>
        <dbReference type="ARBA" id="ARBA00022840"/>
    </source>
</evidence>
<keyword evidence="3" id="KW-0067">ATP-binding</keyword>
<dbReference type="InterPro" id="IPR003781">
    <property type="entry name" value="CoA-bd"/>
</dbReference>
<reference evidence="5" key="1">
    <citation type="journal article" date="2014" name="Front. Microbiol.">
        <title>High frequency of phylogenetically diverse reductive dehalogenase-homologous genes in deep subseafloor sedimentary metagenomes.</title>
        <authorList>
            <person name="Kawai M."/>
            <person name="Futagami T."/>
            <person name="Toyoda A."/>
            <person name="Takaki Y."/>
            <person name="Nishi S."/>
            <person name="Hori S."/>
            <person name="Arai W."/>
            <person name="Tsubouchi T."/>
            <person name="Morono Y."/>
            <person name="Uchiyama I."/>
            <person name="Ito T."/>
            <person name="Fujiyama A."/>
            <person name="Inagaki F."/>
            <person name="Takami H."/>
        </authorList>
    </citation>
    <scope>NUCLEOTIDE SEQUENCE</scope>
    <source>
        <strain evidence="5">Expedition CK06-06</strain>
    </source>
</reference>
<dbReference type="PANTHER" id="PTHR43334:SF1">
    <property type="entry name" value="3-HYDROXYPROPIONATE--COA LIGASE [ADP-FORMING]"/>
    <property type="match status" value="1"/>
</dbReference>
<dbReference type="Pfam" id="PF13380">
    <property type="entry name" value="CoA_binding_2"/>
    <property type="match status" value="1"/>
</dbReference>
<keyword evidence="2" id="KW-0547">Nucleotide-binding</keyword>
<sequence length="140" mass="15265">MTSNNDISYFFDPKSIAIIGASSKPGKVGYNVLKNIVESKYKGKIFPINPKTEEILGYKSYKSVLDVPEEIDIAIVVIPGKFVNPIAEECGKKKIKGLVIITAGFKEIGGAGIVREQELVQIAKKYDMRVIGPNCLGFIG</sequence>
<dbReference type="InterPro" id="IPR036291">
    <property type="entry name" value="NAD(P)-bd_dom_sf"/>
</dbReference>
<comment type="caution">
    <text evidence="5">The sequence shown here is derived from an EMBL/GenBank/DDBJ whole genome shotgun (WGS) entry which is preliminary data.</text>
</comment>